<keyword evidence="3" id="KW-1185">Reference proteome</keyword>
<dbReference type="PANTHER" id="PTHR43267:SF1">
    <property type="entry name" value="TRNA THREONYLCARBAMOYLADENOSINE DEHYDRATASE"/>
    <property type="match status" value="1"/>
</dbReference>
<feature type="domain" description="THIF-type NAD/FAD binding fold" evidence="1">
    <location>
        <begin position="7"/>
        <end position="284"/>
    </location>
</feature>
<dbReference type="CDD" id="cd00755">
    <property type="entry name" value="YgdL_like"/>
    <property type="match status" value="1"/>
</dbReference>
<dbReference type="Gene3D" id="3.40.50.720">
    <property type="entry name" value="NAD(P)-binding Rossmann-like Domain"/>
    <property type="match status" value="1"/>
</dbReference>
<proteinExistence type="predicted"/>
<dbReference type="SUPFAM" id="SSF69572">
    <property type="entry name" value="Activating enzymes of the ubiquitin-like proteins"/>
    <property type="match status" value="1"/>
</dbReference>
<reference evidence="2 3" key="1">
    <citation type="submission" date="2024-04" db="EMBL/GenBank/DDBJ databases">
        <title>Genome sequencing and metabolic network reconstruction of aminoacids and betaine degradation by Anoxynatronum sibiricum.</title>
        <authorList>
            <person name="Detkova E.N."/>
            <person name="Boltjanskaja Y.V."/>
            <person name="Mardanov A.V."/>
            <person name="Kevbrin V."/>
        </authorList>
    </citation>
    <scope>NUCLEOTIDE SEQUENCE [LARGE SCALE GENOMIC DNA]</scope>
    <source>
        <strain evidence="2 3">Z-7981</strain>
    </source>
</reference>
<evidence type="ECO:0000313" key="3">
    <source>
        <dbReference type="Proteomes" id="UP001407405"/>
    </source>
</evidence>
<dbReference type="InterPro" id="IPR035985">
    <property type="entry name" value="Ubiquitin-activating_enz"/>
</dbReference>
<dbReference type="Proteomes" id="UP001407405">
    <property type="component" value="Unassembled WGS sequence"/>
</dbReference>
<accession>A0ABU9VXE4</accession>
<dbReference type="EMBL" id="JBCITM010000017">
    <property type="protein sequence ID" value="MEN1761515.1"/>
    <property type="molecule type" value="Genomic_DNA"/>
</dbReference>
<protein>
    <submittedName>
        <fullName evidence="2">tRNA threonylcarbamoyladenosine dehydratase</fullName>
    </submittedName>
</protein>
<evidence type="ECO:0000313" key="2">
    <source>
        <dbReference type="EMBL" id="MEN1761515.1"/>
    </source>
</evidence>
<organism evidence="2 3">
    <name type="scientific">Anoxynatronum sibiricum</name>
    <dbReference type="NCBI Taxonomy" id="210623"/>
    <lineage>
        <taxon>Bacteria</taxon>
        <taxon>Bacillati</taxon>
        <taxon>Bacillota</taxon>
        <taxon>Clostridia</taxon>
        <taxon>Eubacteriales</taxon>
        <taxon>Clostridiaceae</taxon>
        <taxon>Anoxynatronum</taxon>
    </lineage>
</organism>
<gene>
    <name evidence="2" type="ORF">AAIG11_13585</name>
</gene>
<sequence>MLHAFSRTEMLLGKQGLEKLGNSRVAIFGIGGVGTFAVEGLVRSGVGKFLLVDDDQVCLTNLNRQIHATRKTIGKPKVEVMRERILEINPKASVAVFQRFYLAEKTAPQGEPAGRASDGQLPSGAGLPPVENGLAWEEVLAFHQTPGQQIDYIIDAIDTVSAKLDLVVKAQAAGIPVISAMGAGNKLDPTRFEVADIYQTVNCPLAKVMRKELRRRGVSGLKVVYSQEEPLKPLEEESNSCHSSCVCPGGTSRTCTTRRAIPGSVSFVPSVAGLILAGEVIKDLIAS</sequence>
<dbReference type="Pfam" id="PF00899">
    <property type="entry name" value="ThiF"/>
    <property type="match status" value="1"/>
</dbReference>
<comment type="caution">
    <text evidence="2">The sequence shown here is derived from an EMBL/GenBank/DDBJ whole genome shotgun (WGS) entry which is preliminary data.</text>
</comment>
<dbReference type="InterPro" id="IPR000594">
    <property type="entry name" value="ThiF_NAD_FAD-bd"/>
</dbReference>
<name>A0ABU9VXE4_9CLOT</name>
<evidence type="ECO:0000259" key="1">
    <source>
        <dbReference type="Pfam" id="PF00899"/>
    </source>
</evidence>
<dbReference type="PANTHER" id="PTHR43267">
    <property type="entry name" value="TRNA THREONYLCARBAMOYLADENOSINE DEHYDRATASE"/>
    <property type="match status" value="1"/>
</dbReference>
<dbReference type="InterPro" id="IPR045886">
    <property type="entry name" value="ThiF/MoeB/HesA"/>
</dbReference>
<dbReference type="RefSeq" id="WP_343186802.1">
    <property type="nucleotide sequence ID" value="NZ_JBCITM010000017.1"/>
</dbReference>